<evidence type="ECO:0000313" key="4">
    <source>
        <dbReference type="EMBL" id="CAL1160628.1"/>
    </source>
</evidence>
<protein>
    <submittedName>
        <fullName evidence="3">Uncharacterized protein</fullName>
    </submittedName>
</protein>
<keyword evidence="5" id="KW-1185">Reference proteome</keyword>
<feature type="transmembrane region" description="Helical" evidence="2">
    <location>
        <begin position="221"/>
        <end position="241"/>
    </location>
</feature>
<evidence type="ECO:0000256" key="1">
    <source>
        <dbReference type="SAM" id="MobiDB-lite"/>
    </source>
</evidence>
<feature type="transmembrane region" description="Helical" evidence="2">
    <location>
        <begin position="27"/>
        <end position="47"/>
    </location>
</feature>
<dbReference type="Proteomes" id="UP001152797">
    <property type="component" value="Unassembled WGS sequence"/>
</dbReference>
<dbReference type="Gene3D" id="3.30.559.10">
    <property type="entry name" value="Chloramphenicol acetyltransferase-like domain"/>
    <property type="match status" value="1"/>
</dbReference>
<proteinExistence type="predicted"/>
<keyword evidence="2" id="KW-0812">Transmembrane</keyword>
<organism evidence="3">
    <name type="scientific">Cladocopium goreaui</name>
    <dbReference type="NCBI Taxonomy" id="2562237"/>
    <lineage>
        <taxon>Eukaryota</taxon>
        <taxon>Sar</taxon>
        <taxon>Alveolata</taxon>
        <taxon>Dinophyceae</taxon>
        <taxon>Suessiales</taxon>
        <taxon>Symbiodiniaceae</taxon>
        <taxon>Cladocopium</taxon>
    </lineage>
</organism>
<feature type="transmembrane region" description="Helical" evidence="2">
    <location>
        <begin position="256"/>
        <end position="276"/>
    </location>
</feature>
<evidence type="ECO:0000313" key="3">
    <source>
        <dbReference type="EMBL" id="CAI4007253.1"/>
    </source>
</evidence>
<dbReference type="PANTHER" id="PTHR12242">
    <property type="entry name" value="OS02G0130600 PROTEIN-RELATED"/>
    <property type="match status" value="1"/>
</dbReference>
<dbReference type="AlphaFoldDB" id="A0A9P1DCB8"/>
<keyword evidence="2" id="KW-0472">Membrane</keyword>
<keyword evidence="2" id="KW-1133">Transmembrane helix</keyword>
<reference evidence="4" key="2">
    <citation type="submission" date="2024-04" db="EMBL/GenBank/DDBJ databases">
        <authorList>
            <person name="Chen Y."/>
            <person name="Shah S."/>
            <person name="Dougan E. K."/>
            <person name="Thang M."/>
            <person name="Chan C."/>
        </authorList>
    </citation>
    <scope>NUCLEOTIDE SEQUENCE [LARGE SCALE GENOMIC DNA]</scope>
</reference>
<name>A0A9P1DCB8_9DINO</name>
<comment type="caution">
    <text evidence="3">The sequence shown here is derived from an EMBL/GenBank/DDBJ whole genome shotgun (WGS) entry which is preliminary data.</text>
</comment>
<reference evidence="3" key="1">
    <citation type="submission" date="2022-10" db="EMBL/GenBank/DDBJ databases">
        <authorList>
            <person name="Chen Y."/>
            <person name="Dougan E. K."/>
            <person name="Chan C."/>
            <person name="Rhodes N."/>
            <person name="Thang M."/>
        </authorList>
    </citation>
    <scope>NUCLEOTIDE SEQUENCE</scope>
</reference>
<sequence length="760" mass="85238">MSEIRDDSMNQPTVTDPPDAVTWEWSAVVYVLVMLAVLLSVHIPLELRGRMKWEKIRTEHVVESARPAFSTQSLCLWRFFCFVVVVMTDVVIVDSSAKGTLVRGGWIIFATFTIWSWSLIGLYMLLSGLMTLATRFGNWKPSSAGRCTAMLCRLVWLLFEVMLPVSFLIFLAVWLVLLPVAYQTTGGDMGLLTWPALFCHNLNFLFMFVEALVNRLCITTYHLTFMFYYGASYVIFSWIFFKEYHFFFYFFIDWRYPLVLIGYTALLVTLTIFFFLGRSIVNCVKPPLYTWDLEESEDETSESMASNGWSDSDEEERAKKYQEEKHARDEAAFQEKCGRLCLGVSINPGQEAGISTVTFFRGAGGVSAAATTLRARLRKVLRANPWVAGRVARKPEASRLQLHFPSSDATEDAELLEEILHVDPAGLTVHRSMTYEEITSAILGSSAVVQRLGCRFMLELPCFAWLGTIAKDALQIRITLVSDPYESDAFAMIFSMGHTTVDGSSYYQVLNMLSPDAEIVSLQVQRKHEASPRMIEAQGREDYDWMLSTLIAKALRDALRGPKARAVCLYVDDARMKAAKAAATEGSQVSFVSSNDVLVSGLAKMAEARTYTMAMNFRGRIEGLEATDAGNYESALILDSAVYSSPATLREVLQQGPPYRTHGEALPALWESMGSHFASTSSWAGFTGEMTLGGQQLLHLPLVPLENIPFECSCIFRPTQRRLAVLAFTKRFDKDDFVRALPLGEEVAPGVFPEKYGKVL</sequence>
<feature type="region of interest" description="Disordered" evidence="1">
    <location>
        <begin position="299"/>
        <end position="318"/>
    </location>
</feature>
<evidence type="ECO:0000256" key="2">
    <source>
        <dbReference type="SAM" id="Phobius"/>
    </source>
</evidence>
<gene>
    <name evidence="3" type="ORF">C1SCF055_LOCUS32818</name>
</gene>
<dbReference type="EMBL" id="CAMXCT030004001">
    <property type="protein sequence ID" value="CAL4794565.1"/>
    <property type="molecule type" value="Genomic_DNA"/>
</dbReference>
<evidence type="ECO:0000313" key="5">
    <source>
        <dbReference type="Proteomes" id="UP001152797"/>
    </source>
</evidence>
<dbReference type="InterPro" id="IPR023213">
    <property type="entry name" value="CAT-like_dom_sf"/>
</dbReference>
<feature type="transmembrane region" description="Helical" evidence="2">
    <location>
        <begin position="189"/>
        <end position="209"/>
    </location>
</feature>
<feature type="transmembrane region" description="Helical" evidence="2">
    <location>
        <begin position="105"/>
        <end position="133"/>
    </location>
</feature>
<dbReference type="EMBL" id="CAMXCT020004001">
    <property type="protein sequence ID" value="CAL1160628.1"/>
    <property type="molecule type" value="Genomic_DNA"/>
</dbReference>
<feature type="transmembrane region" description="Helical" evidence="2">
    <location>
        <begin position="154"/>
        <end position="177"/>
    </location>
</feature>
<dbReference type="GO" id="GO:0016020">
    <property type="term" value="C:membrane"/>
    <property type="evidence" value="ECO:0007669"/>
    <property type="project" value="TreeGrafter"/>
</dbReference>
<dbReference type="EMBL" id="CAMXCT010004001">
    <property type="protein sequence ID" value="CAI4007253.1"/>
    <property type="molecule type" value="Genomic_DNA"/>
</dbReference>
<feature type="transmembrane region" description="Helical" evidence="2">
    <location>
        <begin position="75"/>
        <end position="93"/>
    </location>
</feature>
<dbReference type="OrthoDB" id="419711at2759"/>
<accession>A0A9P1DCB8</accession>